<feature type="region of interest" description="Disordered" evidence="1">
    <location>
        <begin position="185"/>
        <end position="204"/>
    </location>
</feature>
<dbReference type="InterPro" id="IPR029033">
    <property type="entry name" value="His_PPase_superfam"/>
</dbReference>
<dbReference type="EMBL" id="CP123384">
    <property type="protein sequence ID" value="XCC94129.1"/>
    <property type="molecule type" value="Genomic_DNA"/>
</dbReference>
<dbReference type="SUPFAM" id="SSF53254">
    <property type="entry name" value="Phosphoglycerate mutase-like"/>
    <property type="match status" value="1"/>
</dbReference>
<dbReference type="InterPro" id="IPR013078">
    <property type="entry name" value="His_Pase_superF_clade-1"/>
</dbReference>
<dbReference type="AlphaFoldDB" id="A0AAU8AHB6"/>
<organism evidence="2">
    <name type="scientific">Alloyangia sp. H15</name>
    <dbReference type="NCBI Taxonomy" id="3029062"/>
    <lineage>
        <taxon>Bacteria</taxon>
        <taxon>Pseudomonadati</taxon>
        <taxon>Pseudomonadota</taxon>
        <taxon>Alphaproteobacteria</taxon>
        <taxon>Rhodobacterales</taxon>
        <taxon>Roseobacteraceae</taxon>
        <taxon>Alloyangia</taxon>
    </lineage>
</organism>
<accession>A0AAU8AHB6</accession>
<dbReference type="RefSeq" id="WP_353472952.1">
    <property type="nucleotide sequence ID" value="NZ_CP123384.1"/>
</dbReference>
<name>A0AAU8AHB6_9RHOB</name>
<proteinExistence type="predicted"/>
<evidence type="ECO:0000256" key="1">
    <source>
        <dbReference type="SAM" id="MobiDB-lite"/>
    </source>
</evidence>
<sequence>MPCRYLTHPQIVVDPAREVPRWHLSDTGRTRVAALAASGALRGTTRIVSSDETKALETARPLAEALGLSVEVRPALHENDRSATGFLPPPEFEAVASRFFAEPETSVRGWERAVDAQARILSEVAACLDGPAQGDVLFVGHGGVGTLLWCALAGTPISRAHDQGPGGGNHFAFTWTPRAVLSPWQPMESLSAGPPRPRPARNGG</sequence>
<evidence type="ECO:0000313" key="2">
    <source>
        <dbReference type="EMBL" id="XCC94129.1"/>
    </source>
</evidence>
<dbReference type="CDD" id="cd07040">
    <property type="entry name" value="HP"/>
    <property type="match status" value="1"/>
</dbReference>
<protein>
    <submittedName>
        <fullName evidence="2">Phosphoglycerate mutase family protein</fullName>
    </submittedName>
</protein>
<dbReference type="Pfam" id="PF00300">
    <property type="entry name" value="His_Phos_1"/>
    <property type="match status" value="1"/>
</dbReference>
<dbReference type="Gene3D" id="3.40.50.1240">
    <property type="entry name" value="Phosphoglycerate mutase-like"/>
    <property type="match status" value="1"/>
</dbReference>
<gene>
    <name evidence="2" type="ORF">PVT71_02665</name>
</gene>
<reference evidence="2" key="1">
    <citation type="submission" date="2023-02" db="EMBL/GenBank/DDBJ databases">
        <title>Description and genomic characterization of Salipiger bruguierae sp. nov., isolated from the sediment of mangrove plant Bruguiera sexangula.</title>
        <authorList>
            <person name="Long M."/>
        </authorList>
    </citation>
    <scope>NUCLEOTIDE SEQUENCE</scope>
    <source>
        <strain evidence="2">H15</strain>
    </source>
</reference>